<dbReference type="EMBL" id="CAKKMG010000135">
    <property type="protein sequence ID" value="CAH0310843.1"/>
    <property type="molecule type" value="Genomic_DNA"/>
</dbReference>
<dbReference type="Proteomes" id="UP000789326">
    <property type="component" value="Unassembled WGS sequence"/>
</dbReference>
<proteinExistence type="predicted"/>
<name>A0A9W4L996_9BACI</name>
<protein>
    <submittedName>
        <fullName evidence="1">Uncharacterized protein</fullName>
    </submittedName>
</protein>
<gene>
    <name evidence="1" type="ORF">SRABI133_04931</name>
</gene>
<evidence type="ECO:0000313" key="1">
    <source>
        <dbReference type="EMBL" id="CAH0310843.1"/>
    </source>
</evidence>
<organism evidence="1 2">
    <name type="scientific">Peribacillus simplex</name>
    <dbReference type="NCBI Taxonomy" id="1478"/>
    <lineage>
        <taxon>Bacteria</taxon>
        <taxon>Bacillati</taxon>
        <taxon>Bacillota</taxon>
        <taxon>Bacilli</taxon>
        <taxon>Bacillales</taxon>
        <taxon>Bacillaceae</taxon>
        <taxon>Peribacillus</taxon>
    </lineage>
</organism>
<comment type="caution">
    <text evidence="1">The sequence shown here is derived from an EMBL/GenBank/DDBJ whole genome shotgun (WGS) entry which is preliminary data.</text>
</comment>
<evidence type="ECO:0000313" key="2">
    <source>
        <dbReference type="Proteomes" id="UP000789326"/>
    </source>
</evidence>
<dbReference type="RefSeq" id="WP_283932987.1">
    <property type="nucleotide sequence ID" value="NZ_CP126092.1"/>
</dbReference>
<reference evidence="1" key="1">
    <citation type="submission" date="2021-11" db="EMBL/GenBank/DDBJ databases">
        <authorList>
            <person name="Bulgarelli D."/>
        </authorList>
    </citation>
    <scope>NUCLEOTIDE SEQUENCE</scope>
    <source>
        <strain evidence="1">Bi133</strain>
    </source>
</reference>
<sequence length="139" mass="15860">MPKRISLEQVSLAGGPTLVQATITDIAKSGKTTLKNIGEELGKKEIPKRISVEQVSLAGGPNLPQVVMEKQTIKEAYPQNVNNFKDKIENLLFKWVNRRSQRKSFTCDKYRIFLNKYPLPSPRIKVNIYALRKEISYIL</sequence>
<dbReference type="AlphaFoldDB" id="A0A9W4L996"/>
<accession>A0A9W4L996</accession>